<organism evidence="6 7">
    <name type="scientific">Ephemerocybe angulata</name>
    <dbReference type="NCBI Taxonomy" id="980116"/>
    <lineage>
        <taxon>Eukaryota</taxon>
        <taxon>Fungi</taxon>
        <taxon>Dikarya</taxon>
        <taxon>Basidiomycota</taxon>
        <taxon>Agaricomycotina</taxon>
        <taxon>Agaricomycetes</taxon>
        <taxon>Agaricomycetidae</taxon>
        <taxon>Agaricales</taxon>
        <taxon>Agaricineae</taxon>
        <taxon>Psathyrellaceae</taxon>
        <taxon>Ephemerocybe</taxon>
    </lineage>
</organism>
<keyword evidence="2" id="KW-0689">Ribosomal protein</keyword>
<reference evidence="6 7" key="1">
    <citation type="journal article" date="2020" name="ISME J.">
        <title>Uncovering the hidden diversity of litter-decomposition mechanisms in mushroom-forming fungi.</title>
        <authorList>
            <person name="Floudas D."/>
            <person name="Bentzer J."/>
            <person name="Ahren D."/>
            <person name="Johansson T."/>
            <person name="Persson P."/>
            <person name="Tunlid A."/>
        </authorList>
    </citation>
    <scope>NUCLEOTIDE SEQUENCE [LARGE SCALE GENOMIC DNA]</scope>
    <source>
        <strain evidence="6 7">CBS 175.51</strain>
    </source>
</reference>
<evidence type="ECO:0000256" key="1">
    <source>
        <dbReference type="ARBA" id="ARBA00007594"/>
    </source>
</evidence>
<accession>A0A8H5CDR5</accession>
<dbReference type="PANTHER" id="PTHR15892:SF2">
    <property type="entry name" value="LARGE RIBOSOMAL SUBUNIT PROTEIN UL30M"/>
    <property type="match status" value="1"/>
</dbReference>
<dbReference type="GO" id="GO:0006412">
    <property type="term" value="P:translation"/>
    <property type="evidence" value="ECO:0007669"/>
    <property type="project" value="InterPro"/>
</dbReference>
<proteinExistence type="inferred from homology"/>
<dbReference type="GO" id="GO:0005739">
    <property type="term" value="C:mitochondrion"/>
    <property type="evidence" value="ECO:0007669"/>
    <property type="project" value="TreeGrafter"/>
</dbReference>
<dbReference type="GO" id="GO:0003735">
    <property type="term" value="F:structural constituent of ribosome"/>
    <property type="evidence" value="ECO:0007669"/>
    <property type="project" value="InterPro"/>
</dbReference>
<evidence type="ECO:0000256" key="2">
    <source>
        <dbReference type="ARBA" id="ARBA00022980"/>
    </source>
</evidence>
<dbReference type="PANTHER" id="PTHR15892">
    <property type="entry name" value="MITOCHONDRIAL RIBOSOMAL PROTEIN L30"/>
    <property type="match status" value="1"/>
</dbReference>
<dbReference type="InterPro" id="IPR005996">
    <property type="entry name" value="Ribosomal_uL30_bac-type"/>
</dbReference>
<comment type="caution">
    <text evidence="6">The sequence shown here is derived from an EMBL/GenBank/DDBJ whole genome shotgun (WGS) entry which is preliminary data.</text>
</comment>
<evidence type="ECO:0000259" key="5">
    <source>
        <dbReference type="Pfam" id="PF00327"/>
    </source>
</evidence>
<dbReference type="InterPro" id="IPR036919">
    <property type="entry name" value="Ribo_uL30_ferredoxin-like_sf"/>
</dbReference>
<evidence type="ECO:0000256" key="4">
    <source>
        <dbReference type="ARBA" id="ARBA00035281"/>
    </source>
</evidence>
<dbReference type="OrthoDB" id="509901at2759"/>
<evidence type="ECO:0000313" key="7">
    <source>
        <dbReference type="Proteomes" id="UP000541558"/>
    </source>
</evidence>
<name>A0A8H5CDR5_9AGAR</name>
<comment type="similarity">
    <text evidence="1">Belongs to the universal ribosomal protein uL30 family.</text>
</comment>
<dbReference type="EMBL" id="JAACJK010000009">
    <property type="protein sequence ID" value="KAF5339211.1"/>
    <property type="molecule type" value="Genomic_DNA"/>
</dbReference>
<feature type="domain" description="Large ribosomal subunit protein uL30-like ferredoxin-like fold" evidence="5">
    <location>
        <begin position="122"/>
        <end position="171"/>
    </location>
</feature>
<dbReference type="Gene3D" id="3.30.1390.20">
    <property type="entry name" value="Ribosomal protein L30, ferredoxin-like fold domain"/>
    <property type="match status" value="1"/>
</dbReference>
<gene>
    <name evidence="6" type="ORF">D9611_011131</name>
</gene>
<evidence type="ECO:0000256" key="3">
    <source>
        <dbReference type="ARBA" id="ARBA00023274"/>
    </source>
</evidence>
<dbReference type="CDD" id="cd01658">
    <property type="entry name" value="Ribosomal_L30"/>
    <property type="match status" value="1"/>
</dbReference>
<keyword evidence="7" id="KW-1185">Reference proteome</keyword>
<dbReference type="Proteomes" id="UP000541558">
    <property type="component" value="Unassembled WGS sequence"/>
</dbReference>
<sequence length="211" mass="23119">MAEPFTFLPTPTCKSLGEGAGAKRENIPARAVGRAASPPRISGFARSSYRDVETIQVVANSSLVMSGLLKSRTSTLLLSSRTWVQRSSARCMATLTTQEQPEASSSTQAAPATLENAPNTHFKVTLRRSGISMGDKVKGTLLALGLHRRFQTVYHRHTPEAAGMILKVKELLEVENVPAHMVRSAEEQNRERKAVRGYQVVGNRRNSFMNV</sequence>
<dbReference type="GO" id="GO:0015934">
    <property type="term" value="C:large ribosomal subunit"/>
    <property type="evidence" value="ECO:0007669"/>
    <property type="project" value="InterPro"/>
</dbReference>
<dbReference type="InterPro" id="IPR016082">
    <property type="entry name" value="Ribosomal_uL30_ferredoxin-like"/>
</dbReference>
<dbReference type="NCBIfam" id="TIGR01308">
    <property type="entry name" value="rpmD_bact"/>
    <property type="match status" value="1"/>
</dbReference>
<dbReference type="AlphaFoldDB" id="A0A8H5CDR5"/>
<protein>
    <recommendedName>
        <fullName evidence="4">Large ribosomal subunit protein uL30m</fullName>
    </recommendedName>
</protein>
<dbReference type="Pfam" id="PF00327">
    <property type="entry name" value="Ribosomal_L30"/>
    <property type="match status" value="1"/>
</dbReference>
<evidence type="ECO:0000313" key="6">
    <source>
        <dbReference type="EMBL" id="KAF5339211.1"/>
    </source>
</evidence>
<dbReference type="SUPFAM" id="SSF55129">
    <property type="entry name" value="Ribosomal protein L30p/L7e"/>
    <property type="match status" value="1"/>
</dbReference>
<keyword evidence="3" id="KW-0687">Ribonucleoprotein</keyword>